<organism evidence="11 12">
    <name type="scientific">Thiosulfatimonas sediminis</name>
    <dbReference type="NCBI Taxonomy" id="2675054"/>
    <lineage>
        <taxon>Bacteria</taxon>
        <taxon>Pseudomonadati</taxon>
        <taxon>Pseudomonadota</taxon>
        <taxon>Gammaproteobacteria</taxon>
        <taxon>Thiotrichales</taxon>
        <taxon>Piscirickettsiaceae</taxon>
        <taxon>Thiosulfatimonas</taxon>
    </lineage>
</organism>
<feature type="transmembrane region" description="Helical" evidence="9">
    <location>
        <begin position="194"/>
        <end position="218"/>
    </location>
</feature>
<dbReference type="InterPro" id="IPR000540">
    <property type="entry name" value="Flag_MotA_CS"/>
</dbReference>
<dbReference type="GO" id="GO:0071978">
    <property type="term" value="P:bacterial-type flagellum-dependent swarming motility"/>
    <property type="evidence" value="ECO:0007669"/>
    <property type="project" value="InterPro"/>
</dbReference>
<evidence type="ECO:0000256" key="1">
    <source>
        <dbReference type="ARBA" id="ARBA00004651"/>
    </source>
</evidence>
<protein>
    <submittedName>
        <fullName evidence="11">Chemotaxis protein MotA</fullName>
    </submittedName>
</protein>
<keyword evidence="7 9" id="KW-1133">Transmembrane helix</keyword>
<keyword evidence="3" id="KW-0813">Transport</keyword>
<feature type="transmembrane region" description="Helical" evidence="9">
    <location>
        <begin position="148"/>
        <end position="174"/>
    </location>
</feature>
<dbReference type="PANTHER" id="PTHR30433">
    <property type="entry name" value="CHEMOTAXIS PROTEIN MOTA"/>
    <property type="match status" value="1"/>
</dbReference>
<feature type="transmembrane region" description="Helical" evidence="9">
    <location>
        <begin position="33"/>
        <end position="54"/>
    </location>
</feature>
<keyword evidence="5 9" id="KW-0812">Transmembrane</keyword>
<evidence type="ECO:0000256" key="7">
    <source>
        <dbReference type="ARBA" id="ARBA00022989"/>
    </source>
</evidence>
<proteinExistence type="inferred from homology"/>
<accession>A0A6F8PS72</accession>
<sequence>MSRLASFLGIAFAIVLLALSVFDYDQQQFIHAFFNWQALLLVLGGTLAAVLINYPLNQVWSIFPGVYKIFAREPRSDEDLINEIFDLAMLGKRKGVLAIENHLDNVDDKFLRTALNEMLLYQDKDKLREALQTRLMTTRLQELNSQEVFINMASYSPAFGMMGTVMGLIIMMTTEVNVDLNSLATSPTNDMLSGLLHGMGLALVTTFYGVLLANMLFLPIAGKLKVLSEQDLLRNEMIIHAVVAIKGNEPALLIKEQLMSFVHEKTRQRLGELV</sequence>
<dbReference type="EMBL" id="AP021889">
    <property type="protein sequence ID" value="BBP44982.1"/>
    <property type="molecule type" value="Genomic_DNA"/>
</dbReference>
<evidence type="ECO:0000256" key="9">
    <source>
        <dbReference type="SAM" id="Phobius"/>
    </source>
</evidence>
<reference evidence="12" key="1">
    <citation type="submission" date="2019-11" db="EMBL/GenBank/DDBJ databases">
        <title>Isolation and characterization of two novel species in the genus Thiomicrorhabdus.</title>
        <authorList>
            <person name="Mochizuki J."/>
            <person name="Kojima H."/>
            <person name="Fukui M."/>
        </authorList>
    </citation>
    <scope>NUCLEOTIDE SEQUENCE [LARGE SCALE GENOMIC DNA]</scope>
    <source>
        <strain evidence="12">aks77</strain>
    </source>
</reference>
<dbReference type="GO" id="GO:0005886">
    <property type="term" value="C:plasma membrane"/>
    <property type="evidence" value="ECO:0007669"/>
    <property type="project" value="UniProtKB-SubCell"/>
</dbReference>
<keyword evidence="12" id="KW-1185">Reference proteome</keyword>
<evidence type="ECO:0000313" key="11">
    <source>
        <dbReference type="EMBL" id="BBP44982.1"/>
    </source>
</evidence>
<dbReference type="Pfam" id="PF01618">
    <property type="entry name" value="MotA_ExbB"/>
    <property type="match status" value="1"/>
</dbReference>
<dbReference type="InterPro" id="IPR002898">
    <property type="entry name" value="MotA_ExbB_proton_chnl"/>
</dbReference>
<comment type="similarity">
    <text evidence="2">Belongs to the MotA family.</text>
</comment>
<evidence type="ECO:0000256" key="8">
    <source>
        <dbReference type="ARBA" id="ARBA00023136"/>
    </source>
</evidence>
<evidence type="ECO:0000256" key="5">
    <source>
        <dbReference type="ARBA" id="ARBA00022692"/>
    </source>
</evidence>
<feature type="domain" description="MotA/TolQ/ExbB proton channel" evidence="10">
    <location>
        <begin position="104"/>
        <end position="234"/>
    </location>
</feature>
<evidence type="ECO:0000256" key="3">
    <source>
        <dbReference type="ARBA" id="ARBA00022448"/>
    </source>
</evidence>
<keyword evidence="4" id="KW-1003">Cell membrane</keyword>
<keyword evidence="6" id="KW-0283">Flagellar rotation</keyword>
<evidence type="ECO:0000256" key="4">
    <source>
        <dbReference type="ARBA" id="ARBA00022475"/>
    </source>
</evidence>
<evidence type="ECO:0000256" key="2">
    <source>
        <dbReference type="ARBA" id="ARBA00008038"/>
    </source>
</evidence>
<dbReference type="PROSITE" id="PS01307">
    <property type="entry name" value="MOTA"/>
    <property type="match status" value="1"/>
</dbReference>
<dbReference type="AlphaFoldDB" id="A0A6F8PS72"/>
<dbReference type="GO" id="GO:0006935">
    <property type="term" value="P:chemotaxis"/>
    <property type="evidence" value="ECO:0007669"/>
    <property type="project" value="InterPro"/>
</dbReference>
<name>A0A6F8PS72_9GAMM</name>
<dbReference type="RefSeq" id="WP_173269990.1">
    <property type="nucleotide sequence ID" value="NZ_AP021889.1"/>
</dbReference>
<evidence type="ECO:0000256" key="6">
    <source>
        <dbReference type="ARBA" id="ARBA00022779"/>
    </source>
</evidence>
<evidence type="ECO:0000313" key="12">
    <source>
        <dbReference type="Proteomes" id="UP000501726"/>
    </source>
</evidence>
<keyword evidence="8 9" id="KW-0472">Membrane</keyword>
<dbReference type="KEGG" id="tse:THMIRHAS_03550"/>
<comment type="subcellular location">
    <subcellularLocation>
        <location evidence="1">Cell membrane</location>
        <topology evidence="1">Multi-pass membrane protein</topology>
    </subcellularLocation>
</comment>
<dbReference type="Proteomes" id="UP000501726">
    <property type="component" value="Chromosome"/>
</dbReference>
<evidence type="ECO:0000259" key="10">
    <source>
        <dbReference type="Pfam" id="PF01618"/>
    </source>
</evidence>
<gene>
    <name evidence="11" type="primary">motA-1</name>
    <name evidence="11" type="ORF">THMIRHAS_03550</name>
</gene>
<dbReference type="InterPro" id="IPR047055">
    <property type="entry name" value="MotA-like"/>
</dbReference>